<name>A0A830GJH0_9EURY</name>
<comment type="caution">
    <text evidence="2">The sequence shown here is derived from an EMBL/GenBank/DDBJ whole genome shotgun (WGS) entry which is preliminary data.</text>
</comment>
<organism evidence="2 3">
    <name type="scientific">Haloarcula pellucida</name>
    <dbReference type="NCBI Taxonomy" id="1427151"/>
    <lineage>
        <taxon>Archaea</taxon>
        <taxon>Methanobacteriati</taxon>
        <taxon>Methanobacteriota</taxon>
        <taxon>Stenosarchaea group</taxon>
        <taxon>Halobacteria</taxon>
        <taxon>Halobacteriales</taxon>
        <taxon>Haloarculaceae</taxon>
        <taxon>Haloarcula</taxon>
    </lineage>
</organism>
<keyword evidence="1" id="KW-0812">Transmembrane</keyword>
<feature type="transmembrane region" description="Helical" evidence="1">
    <location>
        <begin position="21"/>
        <end position="42"/>
    </location>
</feature>
<protein>
    <recommendedName>
        <fullName evidence="4">DUF3054 domain-containing protein</fullName>
    </recommendedName>
</protein>
<feature type="transmembrane region" description="Helical" evidence="1">
    <location>
        <begin position="91"/>
        <end position="112"/>
    </location>
</feature>
<dbReference type="EMBL" id="BMOU01000001">
    <property type="protein sequence ID" value="GGN86927.1"/>
    <property type="molecule type" value="Genomic_DNA"/>
</dbReference>
<gene>
    <name evidence="2" type="ORF">GCM10009030_05080</name>
</gene>
<keyword evidence="1" id="KW-0472">Membrane</keyword>
<evidence type="ECO:0000313" key="2">
    <source>
        <dbReference type="EMBL" id="GGN86927.1"/>
    </source>
</evidence>
<evidence type="ECO:0000313" key="3">
    <source>
        <dbReference type="Proteomes" id="UP000605784"/>
    </source>
</evidence>
<dbReference type="PANTHER" id="PTHR35283">
    <property type="entry name" value="T12C22.21 PROTEIN"/>
    <property type="match status" value="1"/>
</dbReference>
<reference evidence="2" key="1">
    <citation type="journal article" date="2014" name="Int. J. Syst. Evol. Microbiol.">
        <title>Complete genome sequence of Corynebacterium casei LMG S-19264T (=DSM 44701T), isolated from a smear-ripened cheese.</title>
        <authorList>
            <consortium name="US DOE Joint Genome Institute (JGI-PGF)"/>
            <person name="Walter F."/>
            <person name="Albersmeier A."/>
            <person name="Kalinowski J."/>
            <person name="Ruckert C."/>
        </authorList>
    </citation>
    <scope>NUCLEOTIDE SEQUENCE</scope>
    <source>
        <strain evidence="2">JCM 17820</strain>
    </source>
</reference>
<accession>A0A830GJH0</accession>
<feature type="transmembrane region" description="Helical" evidence="1">
    <location>
        <begin position="62"/>
        <end position="79"/>
    </location>
</feature>
<dbReference type="Pfam" id="PF11255">
    <property type="entry name" value="DUF3054"/>
    <property type="match status" value="1"/>
</dbReference>
<sequence length="147" mass="14909">MIPGRIGAMSVSTVGRSRIELSATSAALAVGDVAAILLFVAVGEYTHGYNPFVAVGRVAGTLAPFLIGWVLVAGVAGMYASDATGDLKRSLSVTIVSWVLAVVVAQALRATAYFHGDAALTFAVVSVGIGGALLCLWRASATVLLSS</sequence>
<evidence type="ECO:0000256" key="1">
    <source>
        <dbReference type="SAM" id="Phobius"/>
    </source>
</evidence>
<dbReference type="PANTHER" id="PTHR35283:SF3">
    <property type="entry name" value="T12C22.21 PROTEIN"/>
    <property type="match status" value="1"/>
</dbReference>
<proteinExistence type="predicted"/>
<dbReference type="AlphaFoldDB" id="A0A830GJH0"/>
<keyword evidence="3" id="KW-1185">Reference proteome</keyword>
<keyword evidence="1" id="KW-1133">Transmembrane helix</keyword>
<evidence type="ECO:0008006" key="4">
    <source>
        <dbReference type="Google" id="ProtNLM"/>
    </source>
</evidence>
<dbReference type="InterPro" id="IPR021414">
    <property type="entry name" value="DUF3054"/>
</dbReference>
<reference evidence="2" key="2">
    <citation type="submission" date="2020-09" db="EMBL/GenBank/DDBJ databases">
        <authorList>
            <person name="Sun Q."/>
            <person name="Ohkuma M."/>
        </authorList>
    </citation>
    <scope>NUCLEOTIDE SEQUENCE</scope>
    <source>
        <strain evidence="2">JCM 17820</strain>
    </source>
</reference>
<feature type="transmembrane region" description="Helical" evidence="1">
    <location>
        <begin position="118"/>
        <end position="137"/>
    </location>
</feature>
<dbReference type="Proteomes" id="UP000605784">
    <property type="component" value="Unassembled WGS sequence"/>
</dbReference>